<dbReference type="RefSeq" id="YP_009485462.1">
    <property type="nucleotide sequence ID" value="NC_037727.1"/>
</dbReference>
<keyword evidence="1" id="KW-0496">Mitochondrion</keyword>
<proteinExistence type="predicted"/>
<evidence type="ECO:0000313" key="1">
    <source>
        <dbReference type="EMBL" id="AVR57526.1"/>
    </source>
</evidence>
<accession>A0A2R4A3B4</accession>
<gene>
    <name evidence="1" type="primary">orf157</name>
</gene>
<sequence>MKLNVKDYKVIKTKKYIQTNDFFFFVHGISQNSLDELLIKQGLQTVEFSSYKLLNKITLHTLNSSIFQGTQALIGCSTFIIKPLPSKHFVKQTLLNTFQSLFFELLVVKLNNQMYSLTSLQNLHSLNYRQAKLLFYQFNLTSLKKCSKISK</sequence>
<dbReference type="GeneID" id="36937326"/>
<geneLocation type="mitochondrion" evidence="1"/>
<reference evidence="1" key="1">
    <citation type="submission" date="2017-09" db="EMBL/GenBank/DDBJ databases">
        <title>Comparative analysis of the mitochondrial genomes of 6 newly sequenced diatoms reveals group II introns in the barcoding region of cox1.</title>
        <authorList>
            <person name="Keepers K.G."/>
            <person name="Pogoda C.S."/>
            <person name="Kane N.C."/>
            <person name="Hamsher S.E."/>
            <person name="Stepanek J.G."/>
            <person name="Kociolek J.P."/>
        </authorList>
    </citation>
    <scope>NUCLEOTIDE SEQUENCE</scope>
</reference>
<protein>
    <submittedName>
        <fullName evidence="1">Uncharacterized protein</fullName>
    </submittedName>
</protein>
<organism evidence="1">
    <name type="scientific">Halamphora coffeiformis</name>
    <dbReference type="NCBI Taxonomy" id="1487565"/>
    <lineage>
        <taxon>Eukaryota</taxon>
        <taxon>Sar</taxon>
        <taxon>Stramenopiles</taxon>
        <taxon>Ochrophyta</taxon>
        <taxon>Bacillariophyta</taxon>
        <taxon>Bacillariophyceae</taxon>
        <taxon>Bacillariophycidae</taxon>
        <taxon>Naviculales</taxon>
        <taxon>Amphipleuraceae</taxon>
        <taxon>Halamphora</taxon>
    </lineage>
</organism>
<dbReference type="EMBL" id="MF997420">
    <property type="protein sequence ID" value="AVR57526.1"/>
    <property type="molecule type" value="Genomic_DNA"/>
</dbReference>
<dbReference type="AlphaFoldDB" id="A0A2R4A3B4"/>
<name>A0A2R4A3B4_9STRA</name>